<organism evidence="1 2">
    <name type="scientific">Hibiscus sabdariffa</name>
    <name type="common">roselle</name>
    <dbReference type="NCBI Taxonomy" id="183260"/>
    <lineage>
        <taxon>Eukaryota</taxon>
        <taxon>Viridiplantae</taxon>
        <taxon>Streptophyta</taxon>
        <taxon>Embryophyta</taxon>
        <taxon>Tracheophyta</taxon>
        <taxon>Spermatophyta</taxon>
        <taxon>Magnoliopsida</taxon>
        <taxon>eudicotyledons</taxon>
        <taxon>Gunneridae</taxon>
        <taxon>Pentapetalae</taxon>
        <taxon>rosids</taxon>
        <taxon>malvids</taxon>
        <taxon>Malvales</taxon>
        <taxon>Malvaceae</taxon>
        <taxon>Malvoideae</taxon>
        <taxon>Hibiscus</taxon>
    </lineage>
</organism>
<proteinExistence type="predicted"/>
<keyword evidence="2" id="KW-1185">Reference proteome</keyword>
<accession>A0ABR2BD52</accession>
<evidence type="ECO:0000313" key="2">
    <source>
        <dbReference type="Proteomes" id="UP001472677"/>
    </source>
</evidence>
<gene>
    <name evidence="1" type="ORF">V6N12_073823</name>
</gene>
<dbReference type="Proteomes" id="UP001472677">
    <property type="component" value="Unassembled WGS sequence"/>
</dbReference>
<protein>
    <recommendedName>
        <fullName evidence="3">Reverse transcriptase zinc-binding domain-containing protein</fullName>
    </recommendedName>
</protein>
<reference evidence="1 2" key="1">
    <citation type="journal article" date="2024" name="G3 (Bethesda)">
        <title>Genome assembly of Hibiscus sabdariffa L. provides insights into metabolisms of medicinal natural products.</title>
        <authorList>
            <person name="Kim T."/>
        </authorList>
    </citation>
    <scope>NUCLEOTIDE SEQUENCE [LARGE SCALE GENOMIC DNA]</scope>
    <source>
        <strain evidence="1">TK-2024</strain>
        <tissue evidence="1">Old leaves</tissue>
    </source>
</reference>
<comment type="caution">
    <text evidence="1">The sequence shown here is derived from an EMBL/GenBank/DDBJ whole genome shotgun (WGS) entry which is preliminary data.</text>
</comment>
<evidence type="ECO:0000313" key="1">
    <source>
        <dbReference type="EMBL" id="KAK8505059.1"/>
    </source>
</evidence>
<sequence>MTLDGRCGLCRQVQEDVLHALCRCSHAQSIWFVVIQPHWCDEFFSLPLTDWIITNLSNNGRYTVKVLTGIRPLLHYMELIDSTTGNAILDVTSMTLDSAPSSVWLVPDNGNMDASFGNDDNKPNGSSGIDASVGDELIGVHFGWSDDMVDEDSYEAHEDSGDSNWLGR</sequence>
<evidence type="ECO:0008006" key="3">
    <source>
        <dbReference type="Google" id="ProtNLM"/>
    </source>
</evidence>
<dbReference type="EMBL" id="JBBPBM010000131">
    <property type="protein sequence ID" value="KAK8505059.1"/>
    <property type="molecule type" value="Genomic_DNA"/>
</dbReference>
<name>A0ABR2BD52_9ROSI</name>